<dbReference type="SUPFAM" id="SSF51998">
    <property type="entry name" value="PFL-like glycyl radical enzymes"/>
    <property type="match status" value="2"/>
</dbReference>
<dbReference type="PANTHER" id="PTHR43371:SF1">
    <property type="entry name" value="RIBONUCLEOSIDE-DIPHOSPHATE REDUCTASE"/>
    <property type="match status" value="1"/>
</dbReference>
<dbReference type="PANTHER" id="PTHR43371">
    <property type="entry name" value="VITAMIN B12-DEPENDENT RIBONUCLEOTIDE REDUCTASE"/>
    <property type="match status" value="1"/>
</dbReference>
<gene>
    <name evidence="6" type="ORF">UFOVP1590_59</name>
</gene>
<keyword evidence="4" id="KW-0170">Cobalt</keyword>
<protein>
    <submittedName>
        <fullName evidence="6">Ribonucleotide reductase large subunit, C-terminal</fullName>
    </submittedName>
</protein>
<comment type="cofactor">
    <cofactor evidence="1">
        <name>adenosylcob(III)alamin</name>
        <dbReference type="ChEBI" id="CHEBI:18408"/>
    </cofactor>
</comment>
<feature type="domain" description="Ribonucleotide reductase large subunit C-terminal" evidence="5">
    <location>
        <begin position="381"/>
        <end position="479"/>
    </location>
</feature>
<dbReference type="GO" id="GO:0031419">
    <property type="term" value="F:cobalamin binding"/>
    <property type="evidence" value="ECO:0007669"/>
    <property type="project" value="UniProtKB-KW"/>
</dbReference>
<reference evidence="6" key="1">
    <citation type="submission" date="2020-05" db="EMBL/GenBank/DDBJ databases">
        <authorList>
            <person name="Chiriac C."/>
            <person name="Salcher M."/>
            <person name="Ghai R."/>
            <person name="Kavagutti S V."/>
        </authorList>
    </citation>
    <scope>NUCLEOTIDE SEQUENCE</scope>
</reference>
<dbReference type="Gene3D" id="3.20.70.20">
    <property type="match status" value="2"/>
</dbReference>
<sequence>MEQNRFKTSFAKNIFKLKYSQGPEDTWDALCDRLVEDVCGTRWGTERNLLSVTDQKDLAQMMKTMQFIPGGRYLYYAGREFKGFNNCFSSDTKFITDRGTKAFSDFSDGDHVNILSPVTKNFLPATVSNFGKQPLNIITFQNVRGKSTKEWKVRATPNHRWILKTGSTTENLSIGDVIPASGLSFKRPKGEDFNDGLKHGMVFADGNQHVLKDSFAHQLRLCGPKAKFAGVFEEDHTITYPPFASGDPVIYIKSKFSLKDLPSGKESLEYITGFLSGWLELDGHIGVVKQIHSIDPKAIAFFKEWCWLGDAIVTGNDRVDDSPTNFGDRKHPLHYVNFRNTTEFVGFKVVSIEPSSIEEVWCVTEPLHSQFTLENNIVTGNCYLLRAEEDTREEWANVVWRAMSCLSSGGGIGVDYSILRPSGRILKRTGGIASGPLPLMQAVNEIGRNVMQGGSRRSAIYASLNWQHEDIPLFMRAKNWSSVITDLKANDFNFPAALDMTNISINYDDAWGFDPSNTVFLENCRQAMMTGEPGFSFNFGDKQNETLRNACTEVTSEDDSDVCNLGSINLGNISSLEEFKEVVSLASKFLVCGTIRADLPYNKVYKVREKNRRLGLGLMGIHEWLLKRGNKYEVTP</sequence>
<evidence type="ECO:0000256" key="1">
    <source>
        <dbReference type="ARBA" id="ARBA00001922"/>
    </source>
</evidence>
<feature type="domain" description="Ribonucleotide reductase large subunit C-terminal" evidence="5">
    <location>
        <begin position="548"/>
        <end position="633"/>
    </location>
</feature>
<evidence type="ECO:0000256" key="2">
    <source>
        <dbReference type="ARBA" id="ARBA00022628"/>
    </source>
</evidence>
<feature type="non-terminal residue" evidence="6">
    <location>
        <position position="636"/>
    </location>
</feature>
<name>A0A6J5SQJ9_9CAUD</name>
<dbReference type="InterPro" id="IPR000788">
    <property type="entry name" value="RNR_lg_C"/>
</dbReference>
<dbReference type="InterPro" id="IPR050862">
    <property type="entry name" value="RdRp_reductase_class-2"/>
</dbReference>
<dbReference type="EMBL" id="LR797443">
    <property type="protein sequence ID" value="CAB4217549.1"/>
    <property type="molecule type" value="Genomic_DNA"/>
</dbReference>
<keyword evidence="3" id="KW-0560">Oxidoreductase</keyword>
<dbReference type="InterPro" id="IPR036844">
    <property type="entry name" value="Hint_dom_sf"/>
</dbReference>
<dbReference type="GO" id="GO:0004748">
    <property type="term" value="F:ribonucleoside-diphosphate reductase activity, thioredoxin disulfide as acceptor"/>
    <property type="evidence" value="ECO:0007669"/>
    <property type="project" value="TreeGrafter"/>
</dbReference>
<evidence type="ECO:0000259" key="5">
    <source>
        <dbReference type="Pfam" id="PF02867"/>
    </source>
</evidence>
<proteinExistence type="predicted"/>
<evidence type="ECO:0000313" key="6">
    <source>
        <dbReference type="EMBL" id="CAB4217549.1"/>
    </source>
</evidence>
<evidence type="ECO:0000256" key="4">
    <source>
        <dbReference type="ARBA" id="ARBA00023285"/>
    </source>
</evidence>
<keyword evidence="2" id="KW-0846">Cobalamin</keyword>
<evidence type="ECO:0000256" key="3">
    <source>
        <dbReference type="ARBA" id="ARBA00023002"/>
    </source>
</evidence>
<organism evidence="6">
    <name type="scientific">uncultured Caudovirales phage</name>
    <dbReference type="NCBI Taxonomy" id="2100421"/>
    <lineage>
        <taxon>Viruses</taxon>
        <taxon>Duplodnaviria</taxon>
        <taxon>Heunggongvirae</taxon>
        <taxon>Uroviricota</taxon>
        <taxon>Caudoviricetes</taxon>
        <taxon>Peduoviridae</taxon>
        <taxon>Maltschvirus</taxon>
        <taxon>Maltschvirus maltsch</taxon>
    </lineage>
</organism>
<dbReference type="Pfam" id="PF02867">
    <property type="entry name" value="Ribonuc_red_lgC"/>
    <property type="match status" value="2"/>
</dbReference>
<dbReference type="SUPFAM" id="SSF51294">
    <property type="entry name" value="Hedgehog/intein (Hint) domain"/>
    <property type="match status" value="1"/>
</dbReference>
<accession>A0A6J5SQJ9</accession>